<dbReference type="AlphaFoldDB" id="A0A060UV35"/>
<dbReference type="EMBL" id="CCCS020000035">
    <property type="protein sequence ID" value="CDQ10628.1"/>
    <property type="molecule type" value="Genomic_DNA"/>
</dbReference>
<sequence>MEHSNASPAVAGTSTELYPASGMSLRDYFAAPALQGLIASTSNSSGFPDPVSIAKRAYDCADAMLDRR</sequence>
<evidence type="ECO:0000313" key="2">
    <source>
        <dbReference type="EMBL" id="SMH64657.1"/>
    </source>
</evidence>
<proteinExistence type="predicted"/>
<reference evidence="1" key="2">
    <citation type="submission" date="2014-07" db="EMBL/GenBank/DDBJ databases">
        <title>Initial genome analysis of the psychrotolerant acidophile Acidithiobacillus ferrivorans CF27: insights into iron and sulfur oxidation pathways and into biofilm formation.</title>
        <authorList>
            <person name="Talla E."/>
            <person name="Hedrich S."/>
            <person name="Mangenot S."/>
            <person name="Ji B."/>
            <person name="Johnson D.B."/>
            <person name="Barbe V."/>
            <person name="Bonnefoy V."/>
        </authorList>
    </citation>
    <scope>NUCLEOTIDE SEQUENCE [LARGE SCALE GENOMIC DNA]</scope>
    <source>
        <strain evidence="1">CF27</strain>
    </source>
</reference>
<reference evidence="2 3" key="3">
    <citation type="submission" date="2017-03" db="EMBL/GenBank/DDBJ databases">
        <authorList>
            <person name="Regsiter A."/>
            <person name="William W."/>
        </authorList>
    </citation>
    <scope>NUCLEOTIDE SEQUENCE [LARGE SCALE GENOMIC DNA]</scope>
    <source>
        <strain evidence="2">PRJEB5721</strain>
    </source>
</reference>
<reference evidence="1" key="1">
    <citation type="submission" date="2014-03" db="EMBL/GenBank/DDBJ databases">
        <authorList>
            <person name="Genoscope - CEA"/>
        </authorList>
    </citation>
    <scope>NUCLEOTIDE SEQUENCE [LARGE SCALE GENOMIC DNA]</scope>
    <source>
        <strain evidence="1">CF27</strain>
    </source>
</reference>
<dbReference type="Proteomes" id="UP000193925">
    <property type="component" value="Chromosome AFERRI"/>
</dbReference>
<dbReference type="RefSeq" id="WP_035193184.1">
    <property type="nucleotide sequence ID" value="NZ_CCCS020000035.1"/>
</dbReference>
<protein>
    <submittedName>
        <fullName evidence="1">Uncharacterized protein</fullName>
    </submittedName>
</protein>
<keyword evidence="3" id="KW-1185">Reference proteome</keyword>
<accession>A0A060UV35</accession>
<organism evidence="1">
    <name type="scientific">Acidithiobacillus ferrivorans</name>
    <dbReference type="NCBI Taxonomy" id="160808"/>
    <lineage>
        <taxon>Bacteria</taxon>
        <taxon>Pseudomonadati</taxon>
        <taxon>Pseudomonadota</taxon>
        <taxon>Acidithiobacillia</taxon>
        <taxon>Acidithiobacillales</taxon>
        <taxon>Acidithiobacillaceae</taxon>
        <taxon>Acidithiobacillus</taxon>
    </lineage>
</organism>
<evidence type="ECO:0000313" key="1">
    <source>
        <dbReference type="EMBL" id="CDQ10628.1"/>
    </source>
</evidence>
<dbReference type="EMBL" id="LT841305">
    <property type="protein sequence ID" value="SMH64657.1"/>
    <property type="molecule type" value="Genomic_DNA"/>
</dbReference>
<evidence type="ECO:0000313" key="3">
    <source>
        <dbReference type="Proteomes" id="UP000193925"/>
    </source>
</evidence>
<name>A0A060UV35_9PROT</name>
<gene>
    <name evidence="2" type="ORF">AFERRI_10691</name>
    <name evidence="1" type="ORF">AFERRI_400409</name>
</gene>